<keyword evidence="5" id="KW-0029">Amino-acid transport</keyword>
<keyword evidence="8" id="KW-1185">Reference proteome</keyword>
<keyword evidence="3" id="KW-0547">Nucleotide-binding</keyword>
<dbReference type="EMBL" id="JAVIIV010000005">
    <property type="protein sequence ID" value="MDX8485611.1"/>
    <property type="molecule type" value="Genomic_DNA"/>
</dbReference>
<sequence>MLELADVDGFYGRSRALQSLTMRVGNGDFFSVLGRNGVGKTTLLRTILGLMTRTTGSIRLDGEELIAKPTHERSRAGVGYVPQGRGILPNFTVRENLMIGTFASKASDGRIAEWVLDLFPILKEFMHRRGGNLSGGQQQQLAIARALLSEPKIMLLDEPTEGIQPNIVEQIEDVLIDLNRKRGLTIILVEQNLRFARRASQHFAILNRGSVAVGGPIDKLSDDLIHQHLVV</sequence>
<name>A0ABU4YF73_9HYPH</name>
<evidence type="ECO:0000256" key="3">
    <source>
        <dbReference type="ARBA" id="ARBA00022741"/>
    </source>
</evidence>
<proteinExistence type="inferred from homology"/>
<organism evidence="7 8">
    <name type="scientific">Mesorhizobium humile</name>
    <dbReference type="NCBI Taxonomy" id="3072313"/>
    <lineage>
        <taxon>Bacteria</taxon>
        <taxon>Pseudomonadati</taxon>
        <taxon>Pseudomonadota</taxon>
        <taxon>Alphaproteobacteria</taxon>
        <taxon>Hyphomicrobiales</taxon>
        <taxon>Phyllobacteriaceae</taxon>
        <taxon>Mesorhizobium</taxon>
    </lineage>
</organism>
<dbReference type="Proteomes" id="UP001280156">
    <property type="component" value="Unassembled WGS sequence"/>
</dbReference>
<evidence type="ECO:0000313" key="8">
    <source>
        <dbReference type="Proteomes" id="UP001280156"/>
    </source>
</evidence>
<dbReference type="InterPro" id="IPR052156">
    <property type="entry name" value="BCAA_Transport_ATP-bd_LivF"/>
</dbReference>
<dbReference type="Gene3D" id="3.40.50.300">
    <property type="entry name" value="P-loop containing nucleotide triphosphate hydrolases"/>
    <property type="match status" value="1"/>
</dbReference>
<protein>
    <submittedName>
        <fullName evidence="7">Urea ABC transporter ATP-binding subunit UrtE</fullName>
    </submittedName>
</protein>
<dbReference type="RefSeq" id="WP_320293279.1">
    <property type="nucleotide sequence ID" value="NZ_JAVIIU010000001.1"/>
</dbReference>
<evidence type="ECO:0000256" key="2">
    <source>
        <dbReference type="ARBA" id="ARBA00022448"/>
    </source>
</evidence>
<dbReference type="GO" id="GO:0005524">
    <property type="term" value="F:ATP binding"/>
    <property type="evidence" value="ECO:0007669"/>
    <property type="project" value="UniProtKB-KW"/>
</dbReference>
<dbReference type="SMART" id="SM00382">
    <property type="entry name" value="AAA"/>
    <property type="match status" value="1"/>
</dbReference>
<gene>
    <name evidence="7" type="primary">urtE</name>
    <name evidence="7" type="ORF">RFM52_10420</name>
</gene>
<evidence type="ECO:0000256" key="5">
    <source>
        <dbReference type="ARBA" id="ARBA00022970"/>
    </source>
</evidence>
<dbReference type="Pfam" id="PF00005">
    <property type="entry name" value="ABC_tran"/>
    <property type="match status" value="1"/>
</dbReference>
<evidence type="ECO:0000259" key="6">
    <source>
        <dbReference type="PROSITE" id="PS50893"/>
    </source>
</evidence>
<accession>A0ABU4YF73</accession>
<dbReference type="InterPro" id="IPR003593">
    <property type="entry name" value="AAA+_ATPase"/>
</dbReference>
<dbReference type="InterPro" id="IPR017780">
    <property type="entry name" value="ABC_transptr_urea_ATP-bd_UrtE"/>
</dbReference>
<keyword evidence="2" id="KW-0813">Transport</keyword>
<dbReference type="PROSITE" id="PS50893">
    <property type="entry name" value="ABC_TRANSPORTER_2"/>
    <property type="match status" value="1"/>
</dbReference>
<dbReference type="NCBIfam" id="TIGR03410">
    <property type="entry name" value="urea_trans_UrtE"/>
    <property type="match status" value="1"/>
</dbReference>
<dbReference type="PANTHER" id="PTHR43820">
    <property type="entry name" value="HIGH-AFFINITY BRANCHED-CHAIN AMINO ACID TRANSPORT ATP-BINDING PROTEIN LIVF"/>
    <property type="match status" value="1"/>
</dbReference>
<feature type="domain" description="ABC transporter" evidence="6">
    <location>
        <begin position="2"/>
        <end position="231"/>
    </location>
</feature>
<evidence type="ECO:0000256" key="4">
    <source>
        <dbReference type="ARBA" id="ARBA00022840"/>
    </source>
</evidence>
<evidence type="ECO:0000256" key="1">
    <source>
        <dbReference type="ARBA" id="ARBA00005417"/>
    </source>
</evidence>
<reference evidence="7 8" key="1">
    <citation type="submission" date="2023-08" db="EMBL/GenBank/DDBJ databases">
        <title>Implementing the SeqCode for naming new Mesorhizobium species isolated from Vachellia karroo root nodules.</title>
        <authorList>
            <person name="Van Lill M."/>
        </authorList>
    </citation>
    <scope>NUCLEOTIDE SEQUENCE [LARGE SCALE GENOMIC DNA]</scope>
    <source>
        <strain evidence="7 8">VK2B</strain>
    </source>
</reference>
<dbReference type="CDD" id="cd03224">
    <property type="entry name" value="ABC_TM1139_LivF_branched"/>
    <property type="match status" value="1"/>
</dbReference>
<keyword evidence="4 7" id="KW-0067">ATP-binding</keyword>
<dbReference type="SUPFAM" id="SSF52540">
    <property type="entry name" value="P-loop containing nucleoside triphosphate hydrolases"/>
    <property type="match status" value="1"/>
</dbReference>
<dbReference type="PANTHER" id="PTHR43820:SF5">
    <property type="entry name" value="HIGH-AFFINITY BRANCHED-CHAIN AMINO ACID TRANSPORT ATP-BINDING PROTEIN"/>
    <property type="match status" value="1"/>
</dbReference>
<comment type="caution">
    <text evidence="7">The sequence shown here is derived from an EMBL/GenBank/DDBJ whole genome shotgun (WGS) entry which is preliminary data.</text>
</comment>
<comment type="similarity">
    <text evidence="1">Belongs to the ABC transporter superfamily.</text>
</comment>
<dbReference type="InterPro" id="IPR003439">
    <property type="entry name" value="ABC_transporter-like_ATP-bd"/>
</dbReference>
<dbReference type="InterPro" id="IPR027417">
    <property type="entry name" value="P-loop_NTPase"/>
</dbReference>
<evidence type="ECO:0000313" key="7">
    <source>
        <dbReference type="EMBL" id="MDX8485611.1"/>
    </source>
</evidence>